<dbReference type="PROSITE" id="PS50869">
    <property type="entry name" value="BRICHOS"/>
    <property type="match status" value="1"/>
</dbReference>
<keyword evidence="1" id="KW-1015">Disulfide bond</keyword>
<sequence length="181" mass="21243">MSPPKVSLLGKDAQKCEFDELHIHLLLLRLYITIVNVLRRHHRLDWKCLAYKGLPTNVHVDSDNQLIHASHDHDADTDTNSMNILHEYNRHLVAYKDVDSSTCYIDRLDETFEEGYQRWRSYEEGRNSSQALKVISQSIEVEVLQHIGDIHIYAHCQNAQSFWVKEIDIREVTTEMRVVYV</sequence>
<name>A0A8S3YDB7_9EUPU</name>
<evidence type="ECO:0000313" key="4">
    <source>
        <dbReference type="Proteomes" id="UP000678393"/>
    </source>
</evidence>
<evidence type="ECO:0000313" key="3">
    <source>
        <dbReference type="EMBL" id="CAG5115213.1"/>
    </source>
</evidence>
<comment type="caution">
    <text evidence="3">The sequence shown here is derived from an EMBL/GenBank/DDBJ whole genome shotgun (WGS) entry which is preliminary data.</text>
</comment>
<feature type="domain" description="BRICHOS" evidence="2">
    <location>
        <begin position="76"/>
        <end position="164"/>
    </location>
</feature>
<dbReference type="Pfam" id="PF04089">
    <property type="entry name" value="BRICHOS"/>
    <property type="match status" value="1"/>
</dbReference>
<evidence type="ECO:0000259" key="2">
    <source>
        <dbReference type="PROSITE" id="PS50869"/>
    </source>
</evidence>
<organism evidence="3 4">
    <name type="scientific">Candidula unifasciata</name>
    <dbReference type="NCBI Taxonomy" id="100452"/>
    <lineage>
        <taxon>Eukaryota</taxon>
        <taxon>Metazoa</taxon>
        <taxon>Spiralia</taxon>
        <taxon>Lophotrochozoa</taxon>
        <taxon>Mollusca</taxon>
        <taxon>Gastropoda</taxon>
        <taxon>Heterobranchia</taxon>
        <taxon>Euthyneura</taxon>
        <taxon>Panpulmonata</taxon>
        <taxon>Eupulmonata</taxon>
        <taxon>Stylommatophora</taxon>
        <taxon>Helicina</taxon>
        <taxon>Helicoidea</taxon>
        <taxon>Geomitridae</taxon>
        <taxon>Candidula</taxon>
    </lineage>
</organism>
<protein>
    <recommendedName>
        <fullName evidence="2">BRICHOS domain-containing protein</fullName>
    </recommendedName>
</protein>
<dbReference type="InterPro" id="IPR007084">
    <property type="entry name" value="BRICHOS_dom"/>
</dbReference>
<gene>
    <name evidence="3" type="ORF">CUNI_LOCUS771</name>
</gene>
<dbReference type="EMBL" id="CAJHNH020000088">
    <property type="protein sequence ID" value="CAG5115213.1"/>
    <property type="molecule type" value="Genomic_DNA"/>
</dbReference>
<dbReference type="AlphaFoldDB" id="A0A8S3YDB7"/>
<proteinExistence type="predicted"/>
<dbReference type="Proteomes" id="UP000678393">
    <property type="component" value="Unassembled WGS sequence"/>
</dbReference>
<evidence type="ECO:0000256" key="1">
    <source>
        <dbReference type="ARBA" id="ARBA00023157"/>
    </source>
</evidence>
<reference evidence="3" key="1">
    <citation type="submission" date="2021-04" db="EMBL/GenBank/DDBJ databases">
        <authorList>
            <consortium name="Molecular Ecology Group"/>
        </authorList>
    </citation>
    <scope>NUCLEOTIDE SEQUENCE</scope>
</reference>
<dbReference type="OrthoDB" id="6129562at2759"/>
<accession>A0A8S3YDB7</accession>
<keyword evidence="4" id="KW-1185">Reference proteome</keyword>